<proteinExistence type="predicted"/>
<sequence length="152" mass="17285">MEAAGGLALCGGHVLLIRKHGLWDIPKGKVKKKEPHERSALREISEETGLGRKKLRIRSLLCRTSYISYYSGKPFNKTVSWFLLDYTGEIADPLSPDLSEDIDLCEWVAIDELLDKIDAGRRYLRSLRHTVSESLHLLRQAPLEHRVEYAAS</sequence>
<dbReference type="PANTHER" id="PTHR21340:SF0">
    <property type="entry name" value="BIS(5'-NUCLEOSYL)-TETRAPHOSPHATASE [ASYMMETRICAL]"/>
    <property type="match status" value="1"/>
</dbReference>
<accession>A0AA35WXP7</accession>
<dbReference type="EMBL" id="CASHTH010002475">
    <property type="protein sequence ID" value="CAI8030387.1"/>
    <property type="molecule type" value="Genomic_DNA"/>
</dbReference>
<dbReference type="Pfam" id="PF00293">
    <property type="entry name" value="NUDIX"/>
    <property type="match status" value="1"/>
</dbReference>
<dbReference type="SUPFAM" id="SSF55811">
    <property type="entry name" value="Nudix"/>
    <property type="match status" value="1"/>
</dbReference>
<feature type="domain" description="Nudix hydrolase" evidence="2">
    <location>
        <begin position="1"/>
        <end position="130"/>
    </location>
</feature>
<dbReference type="InterPro" id="IPR000086">
    <property type="entry name" value="NUDIX_hydrolase_dom"/>
</dbReference>
<dbReference type="GO" id="GO:0004081">
    <property type="term" value="F:bis(5'-nucleosyl)-tetraphosphatase (asymmetrical) activity"/>
    <property type="evidence" value="ECO:0007669"/>
    <property type="project" value="TreeGrafter"/>
</dbReference>
<evidence type="ECO:0000259" key="2">
    <source>
        <dbReference type="PROSITE" id="PS51462"/>
    </source>
</evidence>
<dbReference type="InterPro" id="IPR051325">
    <property type="entry name" value="Nudix_hydrolase_domain"/>
</dbReference>
<evidence type="ECO:0000313" key="3">
    <source>
        <dbReference type="EMBL" id="CAI8030387.1"/>
    </source>
</evidence>
<dbReference type="GO" id="GO:0006754">
    <property type="term" value="P:ATP biosynthetic process"/>
    <property type="evidence" value="ECO:0007669"/>
    <property type="project" value="TreeGrafter"/>
</dbReference>
<dbReference type="AlphaFoldDB" id="A0AA35WXP7"/>
<evidence type="ECO:0000313" key="4">
    <source>
        <dbReference type="Proteomes" id="UP001174909"/>
    </source>
</evidence>
<gene>
    <name evidence="3" type="ORF">GBAR_LOCUS17234</name>
</gene>
<dbReference type="Proteomes" id="UP001174909">
    <property type="component" value="Unassembled WGS sequence"/>
</dbReference>
<protein>
    <submittedName>
        <fullName evidence="3">RNA pyrophosphohydrolase</fullName>
    </submittedName>
</protein>
<dbReference type="InterPro" id="IPR015797">
    <property type="entry name" value="NUDIX_hydrolase-like_dom_sf"/>
</dbReference>
<dbReference type="Gene3D" id="3.90.79.10">
    <property type="entry name" value="Nucleoside Triphosphate Pyrophosphohydrolase"/>
    <property type="match status" value="1"/>
</dbReference>
<name>A0AA35WXP7_GEOBA</name>
<reference evidence="3" key="1">
    <citation type="submission" date="2023-03" db="EMBL/GenBank/DDBJ databases">
        <authorList>
            <person name="Steffen K."/>
            <person name="Cardenas P."/>
        </authorList>
    </citation>
    <scope>NUCLEOTIDE SEQUENCE</scope>
</reference>
<comment type="caution">
    <text evidence="3">The sequence shown here is derived from an EMBL/GenBank/DDBJ whole genome shotgun (WGS) entry which is preliminary data.</text>
</comment>
<dbReference type="PROSITE" id="PS51462">
    <property type="entry name" value="NUDIX"/>
    <property type="match status" value="1"/>
</dbReference>
<keyword evidence="4" id="KW-1185">Reference proteome</keyword>
<organism evidence="3 4">
    <name type="scientific">Geodia barretti</name>
    <name type="common">Barrett's horny sponge</name>
    <dbReference type="NCBI Taxonomy" id="519541"/>
    <lineage>
        <taxon>Eukaryota</taxon>
        <taxon>Metazoa</taxon>
        <taxon>Porifera</taxon>
        <taxon>Demospongiae</taxon>
        <taxon>Heteroscleromorpha</taxon>
        <taxon>Tetractinellida</taxon>
        <taxon>Astrophorina</taxon>
        <taxon>Geodiidae</taxon>
        <taxon>Geodia</taxon>
    </lineage>
</organism>
<dbReference type="PANTHER" id="PTHR21340">
    <property type="entry name" value="DIADENOSINE 5,5-P1,P4-TETRAPHOSPHATE PYROPHOSPHOHYDROLASE MUTT"/>
    <property type="match status" value="1"/>
</dbReference>
<dbReference type="GO" id="GO:0006167">
    <property type="term" value="P:AMP biosynthetic process"/>
    <property type="evidence" value="ECO:0007669"/>
    <property type="project" value="TreeGrafter"/>
</dbReference>
<keyword evidence="1" id="KW-0378">Hydrolase</keyword>
<evidence type="ECO:0000256" key="1">
    <source>
        <dbReference type="ARBA" id="ARBA00022801"/>
    </source>
</evidence>